<dbReference type="EMBL" id="JACEZU010000003">
    <property type="protein sequence ID" value="MBA5686723.1"/>
    <property type="molecule type" value="Genomic_DNA"/>
</dbReference>
<evidence type="ECO:0000256" key="1">
    <source>
        <dbReference type="SAM" id="SignalP"/>
    </source>
</evidence>
<feature type="chain" id="PRO_5030701245" description="Lipoprotein" evidence="1">
    <location>
        <begin position="25"/>
        <end position="89"/>
    </location>
</feature>
<keyword evidence="1" id="KW-0732">Signal</keyword>
<evidence type="ECO:0000313" key="3">
    <source>
        <dbReference type="Proteomes" id="UP000573499"/>
    </source>
</evidence>
<dbReference type="PROSITE" id="PS51257">
    <property type="entry name" value="PROKAR_LIPOPROTEIN"/>
    <property type="match status" value="1"/>
</dbReference>
<reference evidence="2 3" key="1">
    <citation type="submission" date="2020-07" db="EMBL/GenBank/DDBJ databases">
        <title>Novel species isolated from subtropical streams in China.</title>
        <authorList>
            <person name="Lu H."/>
        </authorList>
    </citation>
    <scope>NUCLEOTIDE SEQUENCE [LARGE SCALE GENOMIC DNA]</scope>
    <source>
        <strain evidence="2 3">LX47W</strain>
    </source>
</reference>
<comment type="caution">
    <text evidence="2">The sequence shown here is derived from an EMBL/GenBank/DDBJ whole genome shotgun (WGS) entry which is preliminary data.</text>
</comment>
<organism evidence="2 3">
    <name type="scientific">Rugamonas apoptosis</name>
    <dbReference type="NCBI Taxonomy" id="2758570"/>
    <lineage>
        <taxon>Bacteria</taxon>
        <taxon>Pseudomonadati</taxon>
        <taxon>Pseudomonadota</taxon>
        <taxon>Betaproteobacteria</taxon>
        <taxon>Burkholderiales</taxon>
        <taxon>Oxalobacteraceae</taxon>
        <taxon>Telluria group</taxon>
        <taxon>Rugamonas</taxon>
    </lineage>
</organism>
<protein>
    <recommendedName>
        <fullName evidence="4">Lipoprotein</fullName>
    </recommendedName>
</protein>
<feature type="signal peptide" evidence="1">
    <location>
        <begin position="1"/>
        <end position="24"/>
    </location>
</feature>
<evidence type="ECO:0008006" key="4">
    <source>
        <dbReference type="Google" id="ProtNLM"/>
    </source>
</evidence>
<name>A0A7W2F7V2_9BURK</name>
<dbReference type="RefSeq" id="WP_182152590.1">
    <property type="nucleotide sequence ID" value="NZ_JACEZU010000003.1"/>
</dbReference>
<gene>
    <name evidence="2" type="ORF">H3H39_06600</name>
</gene>
<proteinExistence type="predicted"/>
<dbReference type="AlphaFoldDB" id="A0A7W2F7V2"/>
<keyword evidence="3" id="KW-1185">Reference proteome</keyword>
<accession>A0A7W2F7V2</accession>
<sequence>MKPYYFLIAAILAGCASTTGVVSAGKDQYMIAREDNGPASSLGAIKAQVFQEAGAFCAGQGKTMQIIRENDVPRSFGQFPQTSLQFTCV</sequence>
<dbReference type="Proteomes" id="UP000573499">
    <property type="component" value="Unassembled WGS sequence"/>
</dbReference>
<evidence type="ECO:0000313" key="2">
    <source>
        <dbReference type="EMBL" id="MBA5686723.1"/>
    </source>
</evidence>